<keyword evidence="2" id="KW-1185">Reference proteome</keyword>
<organism evidence="1 2">
    <name type="scientific">Aureispira anguillae</name>
    <dbReference type="NCBI Taxonomy" id="2864201"/>
    <lineage>
        <taxon>Bacteria</taxon>
        <taxon>Pseudomonadati</taxon>
        <taxon>Bacteroidota</taxon>
        <taxon>Saprospiria</taxon>
        <taxon>Saprospirales</taxon>
        <taxon>Saprospiraceae</taxon>
        <taxon>Aureispira</taxon>
    </lineage>
</organism>
<reference evidence="1" key="1">
    <citation type="submission" date="2022-09" db="EMBL/GenBank/DDBJ databases">
        <title>Aureispira anguillicida sp. nov., isolated from Leptocephalus of Japanese eel Anguilla japonica.</title>
        <authorList>
            <person name="Yuasa K."/>
            <person name="Mekata T."/>
            <person name="Ikunari K."/>
        </authorList>
    </citation>
    <scope>NUCLEOTIDE SEQUENCE</scope>
    <source>
        <strain evidence="1">EL160426</strain>
    </source>
</reference>
<dbReference type="RefSeq" id="WP_264793531.1">
    <property type="nucleotide sequence ID" value="NZ_AP026867.1"/>
</dbReference>
<evidence type="ECO:0000313" key="1">
    <source>
        <dbReference type="EMBL" id="BDS12462.1"/>
    </source>
</evidence>
<dbReference type="Proteomes" id="UP001060919">
    <property type="component" value="Chromosome"/>
</dbReference>
<accession>A0A916DU81</accession>
<sequence length="469" mass="55877">MLTSKLVEVYKTLNRIEVRRFKKWLKSPAHNQHDKVIKLFDFIDSRYTLSEKTLSKKRAFKYLSLGTVYKEDSLNHIMSYAYQSLIEFLGYNRLIQEKNKINYWQLKELRERQLPNLAQQLLRSTSSDLEKQALRNETYYLEVYNLEAERMHLKTLSNRNAPNNLPAIFESLSSFFMMATLRYACIAISHTQVHKTNYSIPFLEQILDYVTNAKETVPAVLYIYYCAYMALKYPQKTTYFTQLKTVFFKSAGYMDKKEQRDVLLMTINYCIRSLNQQRNEQAAAEALELYQYGLEHQILMEHGILSKFAFNNIVSLGLKQKHFVWVEQFIQTHGVSLDRSYQKSHVHYNTAKLFFAQQRYDEVLALLVCMEYDDILMNIDAKVMLIKIYYQYQYFDALDALLNSFTVFLQRKSMLSYHRDNYIYFIQFTKRLFYLANYDKKGKIQLKKAIESTNPLTERQWLLRQLDGV</sequence>
<gene>
    <name evidence="1" type="ORF">AsAng_0031850</name>
</gene>
<dbReference type="EMBL" id="AP026867">
    <property type="protein sequence ID" value="BDS12462.1"/>
    <property type="molecule type" value="Genomic_DNA"/>
</dbReference>
<dbReference type="KEGG" id="aup:AsAng_0031850"/>
<dbReference type="AlphaFoldDB" id="A0A916DU81"/>
<name>A0A916DU81_9BACT</name>
<protein>
    <submittedName>
        <fullName evidence="1">Uncharacterized protein</fullName>
    </submittedName>
</protein>
<evidence type="ECO:0000313" key="2">
    <source>
        <dbReference type="Proteomes" id="UP001060919"/>
    </source>
</evidence>
<proteinExistence type="predicted"/>